<dbReference type="SUPFAM" id="SSF74650">
    <property type="entry name" value="Galactose mutarotase-like"/>
    <property type="match status" value="1"/>
</dbReference>
<protein>
    <submittedName>
        <fullName evidence="6">DUF5110 domain-containing protein</fullName>
    </submittedName>
</protein>
<dbReference type="Pfam" id="PF00404">
    <property type="entry name" value="Dockerin_1"/>
    <property type="match status" value="1"/>
</dbReference>
<dbReference type="InterPro" id="IPR016134">
    <property type="entry name" value="Dockerin_dom"/>
</dbReference>
<dbReference type="SMART" id="SM00060">
    <property type="entry name" value="FN3"/>
    <property type="match status" value="1"/>
</dbReference>
<dbReference type="SUPFAM" id="SSF51445">
    <property type="entry name" value="(Trans)glycosidases"/>
    <property type="match status" value="1"/>
</dbReference>
<dbReference type="Pfam" id="PF00754">
    <property type="entry name" value="F5_F8_type_C"/>
    <property type="match status" value="1"/>
</dbReference>
<keyword evidence="2" id="KW-0732">Signal</keyword>
<dbReference type="Pfam" id="PF13802">
    <property type="entry name" value="Gal_mutarotas_2"/>
    <property type="match status" value="1"/>
</dbReference>
<evidence type="ECO:0000313" key="6">
    <source>
        <dbReference type="EMBL" id="MQN80737.1"/>
    </source>
</evidence>
<dbReference type="GO" id="GO:0030246">
    <property type="term" value="F:carbohydrate binding"/>
    <property type="evidence" value="ECO:0007669"/>
    <property type="project" value="InterPro"/>
</dbReference>
<evidence type="ECO:0000256" key="1">
    <source>
        <dbReference type="ARBA" id="ARBA00007806"/>
    </source>
</evidence>
<sequence length="1292" mass="144194">MNNIYRKMYVGNSLAVAVSLPMVANATNETPSASTAITAQAAQADGVQILRINPTTVELCFANHRRVAVDFYGENIFRIFEDHNGGVMRDPEAKPEAHILVDNPRTKVGSLQITEQGDEITLASSKAKVIFNKTTGLFKIVNAENGKTVATQSAPSIFTPEKVTLTLQEQPGEYYFGGGVQNGRFSHKGEKIEIVNTNNWVDGGVASPAPFYWSTAGYGFMWYTFKPGLYDFGSTQKGSVKLSHESKNLDVFFMVGEKPTDLLGEYYQLTGNPVLLPKFGFYEGHLNAYNRDYWKEADKGRTMTFEDGKSYKESASDKTGIKESLNGEKNNYQFSARAAIDRYVNHDMPLGWFLPNDGYGAGYGQEATLDGNIENLKQFGDYARKHGVEIGLWTQSDLHPKDSIEALLQRDIVKEVGTAGVRVLKTDVAWVGDGYSFGLNGVSDVAQIMPYYGNNARPFIISLDGWAGTQRYASIWSGDQTGGDWEYIRFHIPTFIGAGLSGLSNITSDLDGIFGGKNPIMNMREFEWKTFTAMGLNMDGWGSNAKYPFILGEPSASVNRTYLKLKSELMPYIYTAAQEAVTGKPLMRAMFLDDPNPYTLGKATEYQFMCGPYFLVAPIYKETRMDKQGNDIRNGIYLPEGEWVDYFNGKVYQGGRIINEFDAPYWKLPVFVKRGAIIPMVNPNNNVSQIDNTNRIFELYPYGESDYSLYDDDGKTELYRIGEHATTHIHSSLVKDRLTVNIDKTEGNFAGQEKNQSTELRINVSQAPKKLVAKMGGKTVKLTEVSTMEALRSTENAWFYDKAPQFNRFATKGSDFEKVDITKNPMVCIHLAKTDVTANAIELRMDGYQFDNSDALLKSAGALNAPQASLKDAEGANKAFTITAAWDKQANADYYEVKIDGMLHSTIRSTEFTIENLKPETEYDIQVRAVNKDGASEWTTLKGRTIKDPLDEAIRDITATNSTPDWEGLEVAKMFDFNEKNYWHTDYYKKEGVLPFDMTMNLHGIAKLDRIQYLPSSERDSHGQIYKGRIATSFDGSNWTENGTFEWNKDGGVKEYKFKGEPEAQYVKMTVEETKGGQASGTELYVFKTPGSKMKKPGDINNDNRIDENDFTSYLNYCGLRKGDKDFEGYVSNGDINRNGLIDAYDISVVATQLKSGVSSKQVAPVAGSISLVADKKAYQAGDVITLTVKGKDLVSLNALSFALPYNATDFEFIGIDVKDMGKMENISKDRLHSDGSKLIYPTFVNIGEQPAVEGTHDLFTIKLKTRKACKPSFKFSNLMMVDKFLRVKSEK</sequence>
<dbReference type="Proteomes" id="UP000480425">
    <property type="component" value="Unassembled WGS sequence"/>
</dbReference>
<comment type="caution">
    <text evidence="6">The sequence shown here is derived from an EMBL/GenBank/DDBJ whole genome shotgun (WGS) entry which is preliminary data.</text>
</comment>
<dbReference type="Gene3D" id="2.60.40.10">
    <property type="entry name" value="Immunoglobulins"/>
    <property type="match status" value="1"/>
</dbReference>
<dbReference type="InterPro" id="IPR013783">
    <property type="entry name" value="Ig-like_fold"/>
</dbReference>
<evidence type="ECO:0000259" key="5">
    <source>
        <dbReference type="PROSITE" id="PS51766"/>
    </source>
</evidence>
<dbReference type="SUPFAM" id="SSF49785">
    <property type="entry name" value="Galactose-binding domain-like"/>
    <property type="match status" value="1"/>
</dbReference>
<dbReference type="Pfam" id="PF17137">
    <property type="entry name" value="DUF5110"/>
    <property type="match status" value="1"/>
</dbReference>
<proteinExistence type="inferred from homology"/>
<dbReference type="InterPro" id="IPR008979">
    <property type="entry name" value="Galactose-bd-like_sf"/>
</dbReference>
<dbReference type="InterPro" id="IPR008965">
    <property type="entry name" value="CBM2/CBM3_carb-bd_dom_sf"/>
</dbReference>
<accession>A0A6G1TZY3</accession>
<dbReference type="InterPro" id="IPR000322">
    <property type="entry name" value="Glyco_hydro_31_TIM"/>
</dbReference>
<dbReference type="GO" id="GO:0000272">
    <property type="term" value="P:polysaccharide catabolic process"/>
    <property type="evidence" value="ECO:0007669"/>
    <property type="project" value="InterPro"/>
</dbReference>
<dbReference type="CDD" id="cd14254">
    <property type="entry name" value="Dockerin_II"/>
    <property type="match status" value="1"/>
</dbReference>
<dbReference type="OrthoDB" id="176168at2"/>
<feature type="domain" description="F5/8 type C" evidence="3">
    <location>
        <begin position="939"/>
        <end position="1089"/>
    </location>
</feature>
<dbReference type="SUPFAM" id="SSF51011">
    <property type="entry name" value="Glycosyl hydrolase domain"/>
    <property type="match status" value="1"/>
</dbReference>
<dbReference type="InterPro" id="IPR048395">
    <property type="entry name" value="Glyco_hydro_31_C"/>
</dbReference>
<dbReference type="InterPro" id="IPR025887">
    <property type="entry name" value="Glyco_hydro_31_N_dom"/>
</dbReference>
<organism evidence="6 7">
    <name type="scientific">Segatella copri</name>
    <dbReference type="NCBI Taxonomy" id="165179"/>
    <lineage>
        <taxon>Bacteria</taxon>
        <taxon>Pseudomonadati</taxon>
        <taxon>Bacteroidota</taxon>
        <taxon>Bacteroidia</taxon>
        <taxon>Bacteroidales</taxon>
        <taxon>Prevotellaceae</taxon>
        <taxon>Segatella</taxon>
    </lineage>
</organism>
<feature type="chain" id="PRO_5026166038" evidence="2">
    <location>
        <begin position="27"/>
        <end position="1292"/>
    </location>
</feature>
<dbReference type="PROSITE" id="PS00018">
    <property type="entry name" value="EF_HAND_1"/>
    <property type="match status" value="2"/>
</dbReference>
<dbReference type="Pfam" id="PF21365">
    <property type="entry name" value="Glyco_hydro_31_3rd"/>
    <property type="match status" value="1"/>
</dbReference>
<feature type="signal peptide" evidence="2">
    <location>
        <begin position="1"/>
        <end position="26"/>
    </location>
</feature>
<dbReference type="SUPFAM" id="SSF49384">
    <property type="entry name" value="Carbohydrate-binding domain"/>
    <property type="match status" value="1"/>
</dbReference>
<dbReference type="Gene3D" id="2.60.120.260">
    <property type="entry name" value="Galactose-binding domain-like"/>
    <property type="match status" value="1"/>
</dbReference>
<dbReference type="EMBL" id="VZCB01000057">
    <property type="protein sequence ID" value="MQN80737.1"/>
    <property type="molecule type" value="Genomic_DNA"/>
</dbReference>
<dbReference type="Gene3D" id="1.10.1330.10">
    <property type="entry name" value="Dockerin domain"/>
    <property type="match status" value="1"/>
</dbReference>
<dbReference type="CDD" id="cd00063">
    <property type="entry name" value="FN3"/>
    <property type="match status" value="1"/>
</dbReference>
<dbReference type="Gene3D" id="2.60.40.1760">
    <property type="entry name" value="glycosyl hydrolase (family 31)"/>
    <property type="match status" value="1"/>
</dbReference>
<feature type="domain" description="Fibronectin type-III" evidence="4">
    <location>
        <begin position="866"/>
        <end position="949"/>
    </location>
</feature>
<dbReference type="Gene3D" id="3.20.20.80">
    <property type="entry name" value="Glycosidases"/>
    <property type="match status" value="1"/>
</dbReference>
<evidence type="ECO:0000259" key="3">
    <source>
        <dbReference type="PROSITE" id="PS50022"/>
    </source>
</evidence>
<dbReference type="InterPro" id="IPR033403">
    <property type="entry name" value="DUF5110"/>
</dbReference>
<dbReference type="InterPro" id="IPR036116">
    <property type="entry name" value="FN3_sf"/>
</dbReference>
<dbReference type="InterPro" id="IPR003961">
    <property type="entry name" value="FN3_dom"/>
</dbReference>
<feature type="domain" description="Dockerin" evidence="5">
    <location>
        <begin position="1093"/>
        <end position="1163"/>
    </location>
</feature>
<dbReference type="Pfam" id="PF01055">
    <property type="entry name" value="Glyco_hydro_31_2nd"/>
    <property type="match status" value="1"/>
</dbReference>
<evidence type="ECO:0000256" key="2">
    <source>
        <dbReference type="SAM" id="SignalP"/>
    </source>
</evidence>
<dbReference type="InterPro" id="IPR018247">
    <property type="entry name" value="EF_Hand_1_Ca_BS"/>
</dbReference>
<name>A0A6G1TZY3_9BACT</name>
<evidence type="ECO:0000313" key="7">
    <source>
        <dbReference type="Proteomes" id="UP000480425"/>
    </source>
</evidence>
<dbReference type="PANTHER" id="PTHR22762:SF166">
    <property type="entry name" value="ALPHA-GLUCOSIDASE"/>
    <property type="match status" value="1"/>
</dbReference>
<dbReference type="Gene3D" id="2.60.40.1180">
    <property type="entry name" value="Golgi alpha-mannosidase II"/>
    <property type="match status" value="2"/>
</dbReference>
<dbReference type="InterPro" id="IPR000421">
    <property type="entry name" value="FA58C"/>
</dbReference>
<dbReference type="Pfam" id="PF00041">
    <property type="entry name" value="fn3"/>
    <property type="match status" value="1"/>
</dbReference>
<dbReference type="Gene3D" id="2.60.40.680">
    <property type="match status" value="1"/>
</dbReference>
<dbReference type="PROSITE" id="PS51766">
    <property type="entry name" value="DOCKERIN"/>
    <property type="match status" value="1"/>
</dbReference>
<dbReference type="CDD" id="cd14752">
    <property type="entry name" value="GH31_N"/>
    <property type="match status" value="1"/>
</dbReference>
<evidence type="ECO:0000259" key="4">
    <source>
        <dbReference type="PROSITE" id="PS50853"/>
    </source>
</evidence>
<dbReference type="InterPro" id="IPR036439">
    <property type="entry name" value="Dockerin_dom_sf"/>
</dbReference>
<dbReference type="InterPro" id="IPR017853">
    <property type="entry name" value="GH"/>
</dbReference>
<dbReference type="PROSITE" id="PS50853">
    <property type="entry name" value="FN3"/>
    <property type="match status" value="1"/>
</dbReference>
<dbReference type="RefSeq" id="WP_153123459.1">
    <property type="nucleotide sequence ID" value="NZ_VZCB01000057.1"/>
</dbReference>
<dbReference type="CDD" id="cd06596">
    <property type="entry name" value="GH31_CPE1046"/>
    <property type="match status" value="1"/>
</dbReference>
<reference evidence="6 7" key="1">
    <citation type="submission" date="2019-09" db="EMBL/GenBank/DDBJ databases">
        <title>Distinct polysaccharide growth profiles of human intestinal Prevotella copri isolates.</title>
        <authorList>
            <person name="Fehlner-Peach H."/>
            <person name="Magnabosco C."/>
            <person name="Raghavan V."/>
            <person name="Scher J.U."/>
            <person name="Tett A."/>
            <person name="Cox L.M."/>
            <person name="Gottsegen C."/>
            <person name="Watters A."/>
            <person name="Wiltshire- Gordon J.D."/>
            <person name="Segata N."/>
            <person name="Bonneau R."/>
            <person name="Littman D.R."/>
        </authorList>
    </citation>
    <scope>NUCLEOTIDE SEQUENCE [LARGE SCALE GENOMIC DNA]</scope>
    <source>
        <strain evidence="7">iA622</strain>
    </source>
</reference>
<comment type="similarity">
    <text evidence="1">Belongs to the glycosyl hydrolase 31 family.</text>
</comment>
<dbReference type="InterPro" id="IPR002105">
    <property type="entry name" value="Dockerin_1_rpt"/>
</dbReference>
<dbReference type="SUPFAM" id="SSF63446">
    <property type="entry name" value="Type I dockerin domain"/>
    <property type="match status" value="1"/>
</dbReference>
<dbReference type="InterPro" id="IPR011013">
    <property type="entry name" value="Gal_mutarotase_sf_dom"/>
</dbReference>
<dbReference type="GO" id="GO:0004553">
    <property type="term" value="F:hydrolase activity, hydrolyzing O-glycosyl compounds"/>
    <property type="evidence" value="ECO:0007669"/>
    <property type="project" value="InterPro"/>
</dbReference>
<dbReference type="InterPro" id="IPR013780">
    <property type="entry name" value="Glyco_hydro_b"/>
</dbReference>
<dbReference type="PANTHER" id="PTHR22762">
    <property type="entry name" value="ALPHA-GLUCOSIDASE"/>
    <property type="match status" value="1"/>
</dbReference>
<dbReference type="PROSITE" id="PS50022">
    <property type="entry name" value="FA58C_3"/>
    <property type="match status" value="1"/>
</dbReference>
<gene>
    <name evidence="6" type="ORF">F7D73_07175</name>
</gene>
<dbReference type="SUPFAM" id="SSF49265">
    <property type="entry name" value="Fibronectin type III"/>
    <property type="match status" value="1"/>
</dbReference>